<accession>A0A1M5V9S0</accession>
<sequence length="76" mass="8264">MPEITQVSCYLSNFLLIELRGGVKFPTGGDFVADCGGNSANSPRAPETIDGRRDSRSGEIPEPTVIVRMKEDRPDP</sequence>
<keyword evidence="3" id="KW-1185">Reference proteome</keyword>
<reference evidence="2 3" key="1">
    <citation type="submission" date="2016-11" db="EMBL/GenBank/DDBJ databases">
        <authorList>
            <person name="Jaros S."/>
            <person name="Januszkiewicz K."/>
            <person name="Wedrychowicz H."/>
        </authorList>
    </citation>
    <scope>NUCLEOTIDE SEQUENCE [LARGE SCALE GENOMIC DNA]</scope>
    <source>
        <strain evidence="2 3">CECT 7868</strain>
    </source>
</reference>
<dbReference type="STRING" id="1216006.VA7868_00309"/>
<proteinExistence type="predicted"/>
<evidence type="ECO:0000256" key="1">
    <source>
        <dbReference type="SAM" id="MobiDB-lite"/>
    </source>
</evidence>
<organism evidence="2 3">
    <name type="scientific">Vibrio aerogenes CECT 7868</name>
    <dbReference type="NCBI Taxonomy" id="1216006"/>
    <lineage>
        <taxon>Bacteria</taxon>
        <taxon>Pseudomonadati</taxon>
        <taxon>Pseudomonadota</taxon>
        <taxon>Gammaproteobacteria</taxon>
        <taxon>Vibrionales</taxon>
        <taxon>Vibrionaceae</taxon>
        <taxon>Vibrio</taxon>
    </lineage>
</organism>
<evidence type="ECO:0000313" key="2">
    <source>
        <dbReference type="EMBL" id="SHH71653.1"/>
    </source>
</evidence>
<dbReference type="EMBL" id="FQXZ01000005">
    <property type="protein sequence ID" value="SHH71653.1"/>
    <property type="molecule type" value="Genomic_DNA"/>
</dbReference>
<feature type="region of interest" description="Disordered" evidence="1">
    <location>
        <begin position="36"/>
        <end position="76"/>
    </location>
</feature>
<feature type="compositionally biased region" description="Basic and acidic residues" evidence="1">
    <location>
        <begin position="47"/>
        <end position="59"/>
    </location>
</feature>
<evidence type="ECO:0000313" key="3">
    <source>
        <dbReference type="Proteomes" id="UP000184608"/>
    </source>
</evidence>
<protein>
    <submittedName>
        <fullName evidence="2">Uncharacterized protein</fullName>
    </submittedName>
</protein>
<gene>
    <name evidence="2" type="ORF">VA7868_00309</name>
</gene>
<name>A0A1M5V9S0_9VIBR</name>
<dbReference type="AlphaFoldDB" id="A0A1M5V9S0"/>
<dbReference type="Proteomes" id="UP000184608">
    <property type="component" value="Unassembled WGS sequence"/>
</dbReference>